<dbReference type="InterPro" id="IPR009003">
    <property type="entry name" value="Peptidase_S1_PA"/>
</dbReference>
<keyword evidence="5" id="KW-1015">Disulfide bond</keyword>
<dbReference type="PROSITE" id="PS00134">
    <property type="entry name" value="TRYPSIN_HIS"/>
    <property type="match status" value="1"/>
</dbReference>
<keyword evidence="2 8" id="KW-0732">Signal</keyword>
<organism evidence="10 11">
    <name type="scientific">Cyprinodon variegatus</name>
    <name type="common">Sheepshead minnow</name>
    <dbReference type="NCBI Taxonomy" id="28743"/>
    <lineage>
        <taxon>Eukaryota</taxon>
        <taxon>Metazoa</taxon>
        <taxon>Chordata</taxon>
        <taxon>Craniata</taxon>
        <taxon>Vertebrata</taxon>
        <taxon>Euteleostomi</taxon>
        <taxon>Actinopterygii</taxon>
        <taxon>Neopterygii</taxon>
        <taxon>Teleostei</taxon>
        <taxon>Neoteleostei</taxon>
        <taxon>Acanthomorphata</taxon>
        <taxon>Ovalentaria</taxon>
        <taxon>Atherinomorphae</taxon>
        <taxon>Cyprinodontiformes</taxon>
        <taxon>Cyprinodontidae</taxon>
        <taxon>Cyprinodon</taxon>
    </lineage>
</organism>
<evidence type="ECO:0000313" key="10">
    <source>
        <dbReference type="Ensembl" id="ENSCVAP00000022263.1"/>
    </source>
</evidence>
<feature type="chain" id="PRO_5018701998" evidence="8">
    <location>
        <begin position="27"/>
        <end position="339"/>
    </location>
</feature>
<dbReference type="GO" id="GO:0006508">
    <property type="term" value="P:proteolysis"/>
    <property type="evidence" value="ECO:0007669"/>
    <property type="project" value="UniProtKB-KW"/>
</dbReference>
<feature type="domain" description="Peptidase S1" evidence="9">
    <location>
        <begin position="41"/>
        <end position="281"/>
    </location>
</feature>
<dbReference type="SMART" id="SM00020">
    <property type="entry name" value="Tryp_SPc"/>
    <property type="match status" value="1"/>
</dbReference>
<dbReference type="InterPro" id="IPR033116">
    <property type="entry name" value="TRYPSIN_SER"/>
</dbReference>
<keyword evidence="6" id="KW-0325">Glycoprotein</keyword>
<dbReference type="InterPro" id="IPR043504">
    <property type="entry name" value="Peptidase_S1_PA_chymotrypsin"/>
</dbReference>
<dbReference type="FunFam" id="2.40.10.10:FF:000024">
    <property type="entry name" value="Serine protease 53"/>
    <property type="match status" value="1"/>
</dbReference>
<reference evidence="10" key="1">
    <citation type="submission" date="2025-08" db="UniProtKB">
        <authorList>
            <consortium name="Ensembl"/>
        </authorList>
    </citation>
    <scope>IDENTIFICATION</scope>
</reference>
<dbReference type="SUPFAM" id="SSF50494">
    <property type="entry name" value="Trypsin-like serine proteases"/>
    <property type="match status" value="1"/>
</dbReference>
<protein>
    <submittedName>
        <fullName evidence="10">Tryptase-like</fullName>
    </submittedName>
</protein>
<dbReference type="InterPro" id="IPR001254">
    <property type="entry name" value="Trypsin_dom"/>
</dbReference>
<evidence type="ECO:0000259" key="9">
    <source>
        <dbReference type="PROSITE" id="PS50240"/>
    </source>
</evidence>
<evidence type="ECO:0000256" key="4">
    <source>
        <dbReference type="ARBA" id="ARBA00022825"/>
    </source>
</evidence>
<accession>A0A3Q2DRC8</accession>
<dbReference type="PRINTS" id="PR00722">
    <property type="entry name" value="CHYMOTRYPSIN"/>
</dbReference>
<dbReference type="Gene3D" id="2.40.10.10">
    <property type="entry name" value="Trypsin-like serine proteases"/>
    <property type="match status" value="2"/>
</dbReference>
<keyword evidence="3 7" id="KW-0378">Hydrolase</keyword>
<dbReference type="CDD" id="cd00190">
    <property type="entry name" value="Tryp_SPc"/>
    <property type="match status" value="1"/>
</dbReference>
<evidence type="ECO:0000256" key="2">
    <source>
        <dbReference type="ARBA" id="ARBA00022729"/>
    </source>
</evidence>
<dbReference type="PROSITE" id="PS00135">
    <property type="entry name" value="TRYPSIN_SER"/>
    <property type="match status" value="1"/>
</dbReference>
<dbReference type="OMA" id="LASIVCH"/>
<dbReference type="Pfam" id="PF00089">
    <property type="entry name" value="Trypsin"/>
    <property type="match status" value="1"/>
</dbReference>
<proteinExistence type="predicted"/>
<keyword evidence="4 7" id="KW-0720">Serine protease</keyword>
<sequence>MTLKMTLQRLFGYLMMISMLCNGCQSKEPVCGNVAVKESRIIGGQDAQPGAWPWQVFLTISNSLCGGSLINDQWVLTAAHCITRDDLNQTEVQLGVTRLNASSPNKVTRKLSEIICHPEYQIDTFENDICLLKLSSPVNFTNYIQPVCLASENSTFHDGVTSMVTGFGVTDAGVIPNTLQEVEVPIVGNNRCTCYYLDYFYLFLSFGDLDTNNYLCAGLKQGGKDACQGDSGGPLVVQIQNSSTWVQAGVVSFGEGCALPKRPGVYARVSQYQRWISDTVTGMEPGFVTFTSTGLDSDLNFNCGTTSPATTVVFEVNVSLRNIRKCNQSLTRILETMCC</sequence>
<dbReference type="PROSITE" id="PS50240">
    <property type="entry name" value="TRYPSIN_DOM"/>
    <property type="match status" value="1"/>
</dbReference>
<dbReference type="GO" id="GO:0004252">
    <property type="term" value="F:serine-type endopeptidase activity"/>
    <property type="evidence" value="ECO:0007669"/>
    <property type="project" value="InterPro"/>
</dbReference>
<dbReference type="PANTHER" id="PTHR24253:SF144">
    <property type="entry name" value="CHYMOTRYPSIN-LIKE PROTEASE CTRL-1-RELATED"/>
    <property type="match status" value="1"/>
</dbReference>
<dbReference type="Ensembl" id="ENSCVAT00000009723.1">
    <property type="protein sequence ID" value="ENSCVAP00000022263.1"/>
    <property type="gene ID" value="ENSCVAG00000004826.1"/>
</dbReference>
<dbReference type="Proteomes" id="UP000265020">
    <property type="component" value="Unassembled WGS sequence"/>
</dbReference>
<dbReference type="AlphaFoldDB" id="A0A3Q2DRC8"/>
<evidence type="ECO:0000313" key="11">
    <source>
        <dbReference type="Proteomes" id="UP000265020"/>
    </source>
</evidence>
<evidence type="ECO:0000256" key="6">
    <source>
        <dbReference type="ARBA" id="ARBA00023180"/>
    </source>
</evidence>
<dbReference type="InterPro" id="IPR001314">
    <property type="entry name" value="Peptidase_S1A"/>
</dbReference>
<reference evidence="10" key="2">
    <citation type="submission" date="2025-09" db="UniProtKB">
        <authorList>
            <consortium name="Ensembl"/>
        </authorList>
    </citation>
    <scope>IDENTIFICATION</scope>
</reference>
<evidence type="ECO:0000256" key="3">
    <source>
        <dbReference type="ARBA" id="ARBA00022801"/>
    </source>
</evidence>
<evidence type="ECO:0000256" key="8">
    <source>
        <dbReference type="SAM" id="SignalP"/>
    </source>
</evidence>
<dbReference type="InterPro" id="IPR018114">
    <property type="entry name" value="TRYPSIN_HIS"/>
</dbReference>
<dbReference type="GeneTree" id="ENSGT00940000163852"/>
<name>A0A3Q2DRC8_CYPVA</name>
<keyword evidence="11" id="KW-1185">Reference proteome</keyword>
<evidence type="ECO:0000256" key="5">
    <source>
        <dbReference type="ARBA" id="ARBA00023157"/>
    </source>
</evidence>
<dbReference type="PANTHER" id="PTHR24253">
    <property type="entry name" value="TRANSMEMBRANE PROTEASE SERINE"/>
    <property type="match status" value="1"/>
</dbReference>
<feature type="signal peptide" evidence="8">
    <location>
        <begin position="1"/>
        <end position="26"/>
    </location>
</feature>
<evidence type="ECO:0000256" key="7">
    <source>
        <dbReference type="RuleBase" id="RU363034"/>
    </source>
</evidence>
<evidence type="ECO:0000256" key="1">
    <source>
        <dbReference type="ARBA" id="ARBA00022670"/>
    </source>
</evidence>
<keyword evidence="1 7" id="KW-0645">Protease</keyword>